<evidence type="ECO:0000259" key="1">
    <source>
        <dbReference type="SMART" id="SM00479"/>
    </source>
</evidence>
<dbReference type="InterPro" id="IPR013520">
    <property type="entry name" value="Ribonucl_H"/>
</dbReference>
<evidence type="ECO:0000313" key="2">
    <source>
        <dbReference type="EMBL" id="MBP1995778.1"/>
    </source>
</evidence>
<dbReference type="InterPro" id="IPR036397">
    <property type="entry name" value="RNaseH_sf"/>
</dbReference>
<keyword evidence="2" id="KW-0269">Exonuclease</keyword>
<gene>
    <name evidence="2" type="ORF">J2Z66_007420</name>
</gene>
<comment type="caution">
    <text evidence="2">The sequence shown here is derived from an EMBL/GenBank/DDBJ whole genome shotgun (WGS) entry which is preliminary data.</text>
</comment>
<dbReference type="PANTHER" id="PTHR30231:SF41">
    <property type="entry name" value="DNA POLYMERASE III SUBUNIT EPSILON"/>
    <property type="match status" value="1"/>
</dbReference>
<keyword evidence="2" id="KW-0378">Hydrolase</keyword>
<dbReference type="Gene3D" id="3.30.420.10">
    <property type="entry name" value="Ribonuclease H-like superfamily/Ribonuclease H"/>
    <property type="match status" value="1"/>
</dbReference>
<dbReference type="EMBL" id="JAGGLB010000038">
    <property type="protein sequence ID" value="MBP1995778.1"/>
    <property type="molecule type" value="Genomic_DNA"/>
</dbReference>
<dbReference type="InterPro" id="IPR012337">
    <property type="entry name" value="RNaseH-like_sf"/>
</dbReference>
<name>A0ABS4J7H8_9BACL</name>
<dbReference type="PANTHER" id="PTHR30231">
    <property type="entry name" value="DNA POLYMERASE III SUBUNIT EPSILON"/>
    <property type="match status" value="1"/>
</dbReference>
<feature type="domain" description="Exonuclease" evidence="1">
    <location>
        <begin position="25"/>
        <end position="197"/>
    </location>
</feature>
<dbReference type="SUPFAM" id="SSF53098">
    <property type="entry name" value="Ribonuclease H-like"/>
    <property type="match status" value="1"/>
</dbReference>
<proteinExistence type="predicted"/>
<sequence>MEISNLSDTEYSVTGISLSDIFNRNYCVFDFEATGANQDEEHITQIGAVIVENNQILLEKTFNSLVRSPKEIPLLIEKLTGIKNSDIERAPSFSTVYEEFVAFTKNSILVTQAGYEFDWPLLKNECERNCLPMVTNTILDTKALFSYLHPEVNERVSTNYLIKYYNIDDSDIERHSALGDSVLISRIFIEILEEFKQRNTNEIIFSEPLRVKKVQLVPLS</sequence>
<reference evidence="2 3" key="1">
    <citation type="submission" date="2021-03" db="EMBL/GenBank/DDBJ databases">
        <title>Genomic Encyclopedia of Type Strains, Phase IV (KMG-IV): sequencing the most valuable type-strain genomes for metagenomic binning, comparative biology and taxonomic classification.</title>
        <authorList>
            <person name="Goeker M."/>
        </authorList>
    </citation>
    <scope>NUCLEOTIDE SEQUENCE [LARGE SCALE GENOMIC DNA]</scope>
    <source>
        <strain evidence="2 3">DSM 26048</strain>
    </source>
</reference>
<dbReference type="CDD" id="cd06127">
    <property type="entry name" value="DEDDh"/>
    <property type="match status" value="1"/>
</dbReference>
<dbReference type="Pfam" id="PF00929">
    <property type="entry name" value="RNase_T"/>
    <property type="match status" value="1"/>
</dbReference>
<protein>
    <submittedName>
        <fullName evidence="2">DNA polymerase III epsilon subunit family exonuclease</fullName>
    </submittedName>
</protein>
<accession>A0ABS4J7H8</accession>
<dbReference type="Proteomes" id="UP001519287">
    <property type="component" value="Unassembled WGS sequence"/>
</dbReference>
<dbReference type="SMART" id="SM00479">
    <property type="entry name" value="EXOIII"/>
    <property type="match status" value="1"/>
</dbReference>
<evidence type="ECO:0000313" key="3">
    <source>
        <dbReference type="Proteomes" id="UP001519287"/>
    </source>
</evidence>
<organism evidence="2 3">
    <name type="scientific">Paenibacillus eucommiae</name>
    <dbReference type="NCBI Taxonomy" id="1355755"/>
    <lineage>
        <taxon>Bacteria</taxon>
        <taxon>Bacillati</taxon>
        <taxon>Bacillota</taxon>
        <taxon>Bacilli</taxon>
        <taxon>Bacillales</taxon>
        <taxon>Paenibacillaceae</taxon>
        <taxon>Paenibacillus</taxon>
    </lineage>
</organism>
<dbReference type="GO" id="GO:0004527">
    <property type="term" value="F:exonuclease activity"/>
    <property type="evidence" value="ECO:0007669"/>
    <property type="project" value="UniProtKB-KW"/>
</dbReference>
<keyword evidence="2" id="KW-0540">Nuclease</keyword>
<keyword evidence="3" id="KW-1185">Reference proteome</keyword>
<dbReference type="RefSeq" id="WP_209977604.1">
    <property type="nucleotide sequence ID" value="NZ_JAGGLB010000038.1"/>
</dbReference>